<dbReference type="Gene3D" id="1.25.40.10">
    <property type="entry name" value="Tetratricopeptide repeat domain"/>
    <property type="match status" value="2"/>
</dbReference>
<accession>A0A835LF77</accession>
<dbReference type="OrthoDB" id="9990610at2759"/>
<dbReference type="GO" id="GO:0009451">
    <property type="term" value="P:RNA modification"/>
    <property type="evidence" value="ECO:0007669"/>
    <property type="project" value="InterPro"/>
</dbReference>
<dbReference type="PANTHER" id="PTHR47926">
    <property type="entry name" value="PENTATRICOPEPTIDE REPEAT-CONTAINING PROTEIN"/>
    <property type="match status" value="1"/>
</dbReference>
<evidence type="ECO:0000313" key="4">
    <source>
        <dbReference type="Proteomes" id="UP000631114"/>
    </source>
</evidence>
<dbReference type="NCBIfam" id="TIGR00756">
    <property type="entry name" value="PPR"/>
    <property type="match status" value="4"/>
</dbReference>
<dbReference type="AlphaFoldDB" id="A0A835LF77"/>
<dbReference type="GO" id="GO:0003723">
    <property type="term" value="F:RNA binding"/>
    <property type="evidence" value="ECO:0007669"/>
    <property type="project" value="InterPro"/>
</dbReference>
<organism evidence="3 4">
    <name type="scientific">Coptis chinensis</name>
    <dbReference type="NCBI Taxonomy" id="261450"/>
    <lineage>
        <taxon>Eukaryota</taxon>
        <taxon>Viridiplantae</taxon>
        <taxon>Streptophyta</taxon>
        <taxon>Embryophyta</taxon>
        <taxon>Tracheophyta</taxon>
        <taxon>Spermatophyta</taxon>
        <taxon>Magnoliopsida</taxon>
        <taxon>Ranunculales</taxon>
        <taxon>Ranunculaceae</taxon>
        <taxon>Coptidoideae</taxon>
        <taxon>Coptis</taxon>
    </lineage>
</organism>
<dbReference type="EMBL" id="JADFTS010000008">
    <property type="protein sequence ID" value="KAF9593303.1"/>
    <property type="molecule type" value="Genomic_DNA"/>
</dbReference>
<comment type="caution">
    <text evidence="3">The sequence shown here is derived from an EMBL/GenBank/DDBJ whole genome shotgun (WGS) entry which is preliminary data.</text>
</comment>
<protein>
    <recommendedName>
        <fullName evidence="5">Pentatricopeptide repeat-containing protein</fullName>
    </recommendedName>
</protein>
<dbReference type="InterPro" id="IPR046960">
    <property type="entry name" value="PPR_At4g14850-like_plant"/>
</dbReference>
<keyword evidence="1" id="KW-0677">Repeat</keyword>
<dbReference type="PANTHER" id="PTHR47926:SF347">
    <property type="entry name" value="PENTATRICOPEPTIDE REPEAT-CONTAINING PROTEIN"/>
    <property type="match status" value="1"/>
</dbReference>
<keyword evidence="4" id="KW-1185">Reference proteome</keyword>
<feature type="repeat" description="PPR" evidence="2">
    <location>
        <begin position="138"/>
        <end position="172"/>
    </location>
</feature>
<sequence length="225" mass="25397">MGLLLENRSSCPRCRKCSYDNVLSGCDHMEWACSVFNVLSDKDVVVWNSIISACAQHGQGVSALNFLRGMLVSDIDVSVLPACARLAALRQGKEIHQFNIRRGFDMHIAIWNGLIDMYGRCGLIKKARRVFYLIPERDIVSWNTMIAGYGMHGFGMDAVNLFLHLRSSELKPNHFTFTNLLAACSHSGLIDEGWKYFEMMKSEYARGPAIEHFQLRLQLGSFKGL</sequence>
<feature type="repeat" description="PPR" evidence="2">
    <location>
        <begin position="43"/>
        <end position="77"/>
    </location>
</feature>
<evidence type="ECO:0000256" key="2">
    <source>
        <dbReference type="PROSITE-ProRule" id="PRU00708"/>
    </source>
</evidence>
<dbReference type="FunFam" id="1.25.40.10:FF:000031">
    <property type="entry name" value="Pentatricopeptide repeat-containing protein mitochondrial"/>
    <property type="match status" value="1"/>
</dbReference>
<feature type="repeat" description="PPR" evidence="2">
    <location>
        <begin position="173"/>
        <end position="203"/>
    </location>
</feature>
<dbReference type="InterPro" id="IPR002885">
    <property type="entry name" value="PPR_rpt"/>
</dbReference>
<proteinExistence type="predicted"/>
<evidence type="ECO:0008006" key="5">
    <source>
        <dbReference type="Google" id="ProtNLM"/>
    </source>
</evidence>
<dbReference type="Pfam" id="PF13041">
    <property type="entry name" value="PPR_2"/>
    <property type="match status" value="1"/>
</dbReference>
<name>A0A835LF77_9MAGN</name>
<dbReference type="InterPro" id="IPR011990">
    <property type="entry name" value="TPR-like_helical_dom_sf"/>
</dbReference>
<dbReference type="Proteomes" id="UP000631114">
    <property type="component" value="Unassembled WGS sequence"/>
</dbReference>
<evidence type="ECO:0000313" key="3">
    <source>
        <dbReference type="EMBL" id="KAF9593303.1"/>
    </source>
</evidence>
<reference evidence="3 4" key="1">
    <citation type="submission" date="2020-10" db="EMBL/GenBank/DDBJ databases">
        <title>The Coptis chinensis genome and diversification of protoberbering-type alkaloids.</title>
        <authorList>
            <person name="Wang B."/>
            <person name="Shu S."/>
            <person name="Song C."/>
            <person name="Liu Y."/>
        </authorList>
    </citation>
    <scope>NUCLEOTIDE SEQUENCE [LARGE SCALE GENOMIC DNA]</scope>
    <source>
        <strain evidence="3">HL-2020</strain>
        <tissue evidence="3">Leaf</tissue>
    </source>
</reference>
<gene>
    <name evidence="3" type="ORF">IFM89_021059</name>
</gene>
<evidence type="ECO:0000256" key="1">
    <source>
        <dbReference type="ARBA" id="ARBA00022737"/>
    </source>
</evidence>
<dbReference type="PROSITE" id="PS51375">
    <property type="entry name" value="PPR"/>
    <property type="match status" value="3"/>
</dbReference>
<dbReference type="Pfam" id="PF01535">
    <property type="entry name" value="PPR"/>
    <property type="match status" value="1"/>
</dbReference>